<dbReference type="EMBL" id="MN740896">
    <property type="protein sequence ID" value="QHU17015.1"/>
    <property type="molecule type" value="Genomic_DNA"/>
</dbReference>
<protein>
    <submittedName>
        <fullName evidence="1">Uncharacterized protein</fullName>
    </submittedName>
</protein>
<organism evidence="1">
    <name type="scientific">viral metagenome</name>
    <dbReference type="NCBI Taxonomy" id="1070528"/>
    <lineage>
        <taxon>unclassified sequences</taxon>
        <taxon>metagenomes</taxon>
        <taxon>organismal metagenomes</taxon>
    </lineage>
</organism>
<reference evidence="1" key="1">
    <citation type="journal article" date="2020" name="Nature">
        <title>Giant virus diversity and host interactions through global metagenomics.</title>
        <authorList>
            <person name="Schulz F."/>
            <person name="Roux S."/>
            <person name="Paez-Espino D."/>
            <person name="Jungbluth S."/>
            <person name="Walsh D.A."/>
            <person name="Denef V.J."/>
            <person name="McMahon K.D."/>
            <person name="Konstantinidis K.T."/>
            <person name="Eloe-Fadrosh E.A."/>
            <person name="Kyrpides N.C."/>
            <person name="Woyke T."/>
        </authorList>
    </citation>
    <scope>NUCLEOTIDE SEQUENCE</scope>
    <source>
        <strain evidence="1">GVMAG-S-3300012000-53</strain>
    </source>
</reference>
<name>A0A6C0KG90_9ZZZZ</name>
<sequence length="394" mass="44543">MSTVDISYCTIVQQRKLQMLFNHPVNRYNPVSPYVQYPNISKMQFDMRRKAEILQYSAAKSNTKTNNFTKAEKWAQLINGTVQTNPYNDIVVKNVEYVMSSDDTKYSKIPVITEQVIKYPDTYITSTDVNGNIMNTVIKRSIPACDIDAIPIPTSASDVPGPVIHLIKDNTIPLYNYATRTNSYGIQNEEDARDIKYSTINNIFCKDGVETNLFSLYIVNNNDEYARIFNFNTPLSLYFQSDVSNSLSAYEISFQNISLTLSNISLNIYYNDSKVLLPHIPSINIPISNTASYDISLNKTAGNSPSYTRYSGQLYIGMLNISNIYLFTQPGYVYTVKLQCNMNYSAPNNAIYTSYFTNIQSGVVCNTTSISKTETNCKINTNPSIQQNTGFSLY</sequence>
<evidence type="ECO:0000313" key="1">
    <source>
        <dbReference type="EMBL" id="QHU17015.1"/>
    </source>
</evidence>
<dbReference type="AlphaFoldDB" id="A0A6C0KG90"/>
<proteinExistence type="predicted"/>
<accession>A0A6C0KG90</accession>